<keyword evidence="5" id="KW-1185">Reference proteome</keyword>
<reference evidence="4 5" key="1">
    <citation type="submission" date="2016-02" db="EMBL/GenBank/DDBJ databases">
        <title>Genome analysis of coral dinoflagellate symbionts highlights evolutionary adaptations to a symbiotic lifestyle.</title>
        <authorList>
            <person name="Aranda M."/>
            <person name="Li Y."/>
            <person name="Liew Y.J."/>
            <person name="Baumgarten S."/>
            <person name="Simakov O."/>
            <person name="Wilson M."/>
            <person name="Piel J."/>
            <person name="Ashoor H."/>
            <person name="Bougouffa S."/>
            <person name="Bajic V.B."/>
            <person name="Ryu T."/>
            <person name="Ravasi T."/>
            <person name="Bayer T."/>
            <person name="Micklem G."/>
            <person name="Kim H."/>
            <person name="Bhak J."/>
            <person name="Lajeunesse T.C."/>
            <person name="Voolstra C.R."/>
        </authorList>
    </citation>
    <scope>NUCLEOTIDE SEQUENCE [LARGE SCALE GENOMIC DNA]</scope>
    <source>
        <strain evidence="4 5">CCMP2467</strain>
    </source>
</reference>
<organism evidence="4 5">
    <name type="scientific">Symbiodinium microadriaticum</name>
    <name type="common">Dinoflagellate</name>
    <name type="synonym">Zooxanthella microadriatica</name>
    <dbReference type="NCBI Taxonomy" id="2951"/>
    <lineage>
        <taxon>Eukaryota</taxon>
        <taxon>Sar</taxon>
        <taxon>Alveolata</taxon>
        <taxon>Dinophyceae</taxon>
        <taxon>Suessiales</taxon>
        <taxon>Symbiodiniaceae</taxon>
        <taxon>Symbiodinium</taxon>
    </lineage>
</organism>
<dbReference type="InterPro" id="IPR001841">
    <property type="entry name" value="Znf_RING"/>
</dbReference>
<comment type="caution">
    <text evidence="4">The sequence shown here is derived from an EMBL/GenBank/DDBJ whole genome shotgun (WGS) entry which is preliminary data.</text>
</comment>
<keyword evidence="1" id="KW-0863">Zinc-finger</keyword>
<accession>A0A1Q9DB45</accession>
<dbReference type="EMBL" id="LSRX01000624">
    <property type="protein sequence ID" value="OLP92387.1"/>
    <property type="molecule type" value="Genomic_DNA"/>
</dbReference>
<dbReference type="SUPFAM" id="SSF57850">
    <property type="entry name" value="RING/U-box"/>
    <property type="match status" value="1"/>
</dbReference>
<sequence length="265" mass="29706">MDGGAPAAGPEIFYWGGPYPVDGLQCYGGTDCDCCCCCPGISWRNCCCCCYPIAWLLFVFPRAPDNAWGGLVGRGDLHEDEDWRSQVYDFLTNGPAGDASYEGFDAEHTQPILQADGVQRQVKSICRSAHAIMIERPFDKTQDRCVESSFNDYMENQCWICQDNQSKEFDLWLSCGHIFCSRCSTEMLRRQMPCPLCRTVAGMDALFSKRIDHGRHVATDGVRLDVIMVGTWRQAARPAIAGRRAALRPPKTPKKSRELRCPGRK</sequence>
<feature type="domain" description="RING-type" evidence="3">
    <location>
        <begin position="158"/>
        <end position="198"/>
    </location>
</feature>
<evidence type="ECO:0000256" key="2">
    <source>
        <dbReference type="SAM" id="MobiDB-lite"/>
    </source>
</evidence>
<dbReference type="Gene3D" id="3.30.40.10">
    <property type="entry name" value="Zinc/RING finger domain, C3HC4 (zinc finger)"/>
    <property type="match status" value="1"/>
</dbReference>
<proteinExistence type="predicted"/>
<protein>
    <recommendedName>
        <fullName evidence="3">RING-type domain-containing protein</fullName>
    </recommendedName>
</protein>
<evidence type="ECO:0000313" key="4">
    <source>
        <dbReference type="EMBL" id="OLP92387.1"/>
    </source>
</evidence>
<evidence type="ECO:0000313" key="5">
    <source>
        <dbReference type="Proteomes" id="UP000186817"/>
    </source>
</evidence>
<dbReference type="Proteomes" id="UP000186817">
    <property type="component" value="Unassembled WGS sequence"/>
</dbReference>
<dbReference type="AlphaFoldDB" id="A0A1Q9DB45"/>
<keyword evidence="1" id="KW-0862">Zinc</keyword>
<name>A0A1Q9DB45_SYMMI</name>
<dbReference type="PROSITE" id="PS50089">
    <property type="entry name" value="ZF_RING_2"/>
    <property type="match status" value="1"/>
</dbReference>
<keyword evidence="1" id="KW-0479">Metal-binding</keyword>
<feature type="region of interest" description="Disordered" evidence="2">
    <location>
        <begin position="246"/>
        <end position="265"/>
    </location>
</feature>
<dbReference type="OrthoDB" id="9049620at2759"/>
<dbReference type="GO" id="GO:0008270">
    <property type="term" value="F:zinc ion binding"/>
    <property type="evidence" value="ECO:0007669"/>
    <property type="project" value="UniProtKB-KW"/>
</dbReference>
<evidence type="ECO:0000259" key="3">
    <source>
        <dbReference type="PROSITE" id="PS50089"/>
    </source>
</evidence>
<dbReference type="SMART" id="SM00184">
    <property type="entry name" value="RING"/>
    <property type="match status" value="1"/>
</dbReference>
<feature type="compositionally biased region" description="Basic and acidic residues" evidence="2">
    <location>
        <begin position="255"/>
        <end position="265"/>
    </location>
</feature>
<gene>
    <name evidence="4" type="ORF">AK812_SmicGene25803</name>
</gene>
<dbReference type="Pfam" id="PF13920">
    <property type="entry name" value="zf-C3HC4_3"/>
    <property type="match status" value="1"/>
</dbReference>
<evidence type="ECO:0000256" key="1">
    <source>
        <dbReference type="PROSITE-ProRule" id="PRU00175"/>
    </source>
</evidence>
<dbReference type="InterPro" id="IPR013083">
    <property type="entry name" value="Znf_RING/FYVE/PHD"/>
</dbReference>